<evidence type="ECO:0000256" key="6">
    <source>
        <dbReference type="ARBA" id="ARBA00023004"/>
    </source>
</evidence>
<evidence type="ECO:0000313" key="14">
    <source>
        <dbReference type="Proteomes" id="UP000234525"/>
    </source>
</evidence>
<comment type="function">
    <text evidence="9">Heme-dependent dioxygenase that catalyzes the oxidative cleavage of the L-tryptophan (L-Trp) pyrrole ring and converts L-tryptophan to N-formyl-L-kynurenine. Catalyzes the oxidative cleavage of the indole moiety.</text>
</comment>
<dbReference type="Proteomes" id="UP000234327">
    <property type="component" value="Unassembled WGS sequence"/>
</dbReference>
<gene>
    <name evidence="9" type="primary">kynA</name>
    <name evidence="12" type="ORF">BAUR9175_00655</name>
    <name evidence="11" type="ORF">BAURA63_00085</name>
</gene>
<reference evidence="12 13" key="1">
    <citation type="submission" date="2017-03" db="EMBL/GenBank/DDBJ databases">
        <authorList>
            <person name="Afonso C.L."/>
            <person name="Miller P.J."/>
            <person name="Scott M.A."/>
            <person name="Spackman E."/>
            <person name="Goraichik I."/>
            <person name="Dimitrov K.M."/>
            <person name="Suarez D.L."/>
            <person name="Swayne D.E."/>
        </authorList>
    </citation>
    <scope>NUCLEOTIDE SEQUENCE [LARGE SCALE GENOMIC DNA]</scope>
    <source>
        <strain evidence="11">6</strain>
        <strain evidence="13">6(3)</strain>
        <strain evidence="12">ATCC 9175</strain>
    </source>
</reference>
<feature type="compositionally biased region" description="Low complexity" evidence="10">
    <location>
        <begin position="319"/>
        <end position="329"/>
    </location>
</feature>
<dbReference type="InterPro" id="IPR004981">
    <property type="entry name" value="Trp_2_3_dOase"/>
</dbReference>
<keyword evidence="6 9" id="KW-0408">Iron</keyword>
<comment type="similarity">
    <text evidence="9">Belongs to the tryptophan 2,3-dioxygenase family.</text>
</comment>
<dbReference type="SUPFAM" id="SSF140959">
    <property type="entry name" value="Indolic compounds 2,3-dioxygenase-like"/>
    <property type="match status" value="1"/>
</dbReference>
<accession>A0A2H1HYP3</accession>
<dbReference type="EC" id="1.13.11.11" evidence="9"/>
<comment type="catalytic activity">
    <reaction evidence="8 9">
        <text>L-tryptophan + O2 = N-formyl-L-kynurenine</text>
        <dbReference type="Rhea" id="RHEA:24536"/>
        <dbReference type="ChEBI" id="CHEBI:15379"/>
        <dbReference type="ChEBI" id="CHEBI:57912"/>
        <dbReference type="ChEBI" id="CHEBI:58629"/>
        <dbReference type="EC" id="1.13.11.11"/>
    </reaction>
</comment>
<dbReference type="Gene3D" id="1.20.58.480">
    <property type="match status" value="1"/>
</dbReference>
<comment type="pathway">
    <text evidence="9">Amino-acid degradation; L-tryptophan degradation via kynurenine pathway; L-kynurenine from L-tryptophan: step 1/2.</text>
</comment>
<feature type="region of interest" description="Disordered" evidence="10">
    <location>
        <begin position="317"/>
        <end position="347"/>
    </location>
</feature>
<feature type="binding site" evidence="9">
    <location>
        <begin position="85"/>
        <end position="89"/>
    </location>
    <ligand>
        <name>substrate</name>
    </ligand>
</feature>
<dbReference type="EMBL" id="FXZB01000003">
    <property type="protein sequence ID" value="SMX68043.1"/>
    <property type="molecule type" value="Genomic_DNA"/>
</dbReference>
<evidence type="ECO:0000256" key="4">
    <source>
        <dbReference type="ARBA" id="ARBA00022964"/>
    </source>
</evidence>
<evidence type="ECO:0000313" key="12">
    <source>
        <dbReference type="EMBL" id="SMX68043.1"/>
    </source>
</evidence>
<dbReference type="EMBL" id="FXYZ01000001">
    <property type="protein sequence ID" value="SMX62625.1"/>
    <property type="molecule type" value="Genomic_DNA"/>
</dbReference>
<dbReference type="GO" id="GO:0019441">
    <property type="term" value="P:L-tryptophan catabolic process to kynurenine"/>
    <property type="evidence" value="ECO:0007669"/>
    <property type="project" value="UniProtKB-UniRule"/>
</dbReference>
<dbReference type="InterPro" id="IPR037217">
    <property type="entry name" value="Trp/Indoleamine_2_3_dOase-like"/>
</dbReference>
<keyword evidence="5 9" id="KW-0560">Oxidoreductase</keyword>
<keyword evidence="4 9" id="KW-0223">Dioxygenase</keyword>
<sequence length="347" mass="39366">MQPLNGAGRERNDVAYLILSVDNCNTLAVMTHDDSTAENNERDLEDGIHTDLRSTMTYGSYLHLDRLLDAQHPVSDPVHHDELLFIIQHQTTELWFKLVIHELVDARRLIADDQLPLALKRIARVKHIQKTLTEQWSVLATLTPSEYVGFRDELGKSSGFQSWQYRAVEFLLGNKNAGMLQVFDGEPEARAQLEKYLNEPSVYDEFLRALARRGLPVPQRLLDRDVSVAHTFDEELLDTFRIIYENPEKYWQEYESCEELVDLEENFQFWRYRHMRTVLRIIGMKRGTGGSSGVGFLQKALDLTFFPELFDIRTGIDNGPGTATGPGTARAKNSTGGHGSASGCPGL</sequence>
<dbReference type="PANTHER" id="PTHR10138">
    <property type="entry name" value="TRYPTOPHAN 2,3-DIOXYGENASE"/>
    <property type="match status" value="1"/>
</dbReference>
<evidence type="ECO:0000256" key="3">
    <source>
        <dbReference type="ARBA" id="ARBA00022723"/>
    </source>
</evidence>
<evidence type="ECO:0000256" key="2">
    <source>
        <dbReference type="ARBA" id="ARBA00022617"/>
    </source>
</evidence>
<name>A0A2H1HYP3_BREAU</name>
<comment type="cofactor">
    <cofactor evidence="9">
        <name>heme</name>
        <dbReference type="ChEBI" id="CHEBI:30413"/>
    </cofactor>
    <text evidence="9">Binds 1 heme group per subunit.</text>
</comment>
<reference evidence="14" key="2">
    <citation type="submission" date="2017-03" db="EMBL/GenBank/DDBJ databases">
        <authorList>
            <person name="Monnet C."/>
        </authorList>
    </citation>
    <scope>NUCLEOTIDE SEQUENCE [LARGE SCALE GENOMIC DNA]</scope>
    <source>
        <strain evidence="14">ATCC 9175</strain>
    </source>
</reference>
<evidence type="ECO:0000256" key="9">
    <source>
        <dbReference type="HAMAP-Rule" id="MF_01972"/>
    </source>
</evidence>
<dbReference type="UniPathway" id="UPA00333">
    <property type="reaction ID" value="UER00453"/>
</dbReference>
<dbReference type="Pfam" id="PF03301">
    <property type="entry name" value="Trp_dioxygenase"/>
    <property type="match status" value="2"/>
</dbReference>
<dbReference type="GO" id="GO:0020037">
    <property type="term" value="F:heme binding"/>
    <property type="evidence" value="ECO:0007669"/>
    <property type="project" value="UniProtKB-UniRule"/>
</dbReference>
<evidence type="ECO:0000313" key="13">
    <source>
        <dbReference type="Proteomes" id="UP000234327"/>
    </source>
</evidence>
<feature type="compositionally biased region" description="Gly residues" evidence="10">
    <location>
        <begin position="336"/>
        <end position="347"/>
    </location>
</feature>
<evidence type="ECO:0000256" key="7">
    <source>
        <dbReference type="ARBA" id="ARBA00023079"/>
    </source>
</evidence>
<dbReference type="GO" id="GO:0019442">
    <property type="term" value="P:L-tryptophan catabolic process to acetyl-CoA"/>
    <property type="evidence" value="ECO:0007669"/>
    <property type="project" value="TreeGrafter"/>
</dbReference>
<dbReference type="HAMAP" id="MF_01972">
    <property type="entry name" value="T23O"/>
    <property type="match status" value="1"/>
</dbReference>
<evidence type="ECO:0000313" key="11">
    <source>
        <dbReference type="EMBL" id="SMX62625.1"/>
    </source>
</evidence>
<evidence type="ECO:0000256" key="5">
    <source>
        <dbReference type="ARBA" id="ARBA00023002"/>
    </source>
</evidence>
<evidence type="ECO:0000256" key="10">
    <source>
        <dbReference type="SAM" id="MobiDB-lite"/>
    </source>
</evidence>
<dbReference type="GO" id="GO:0046872">
    <property type="term" value="F:metal ion binding"/>
    <property type="evidence" value="ECO:0007669"/>
    <property type="project" value="UniProtKB-KW"/>
</dbReference>
<dbReference type="GO" id="GO:0004833">
    <property type="term" value="F:L-tryptophan 2,3-dioxygenase activity"/>
    <property type="evidence" value="ECO:0007669"/>
    <property type="project" value="UniProtKB-UniRule"/>
</dbReference>
<dbReference type="Proteomes" id="UP000234525">
    <property type="component" value="Unassembled WGS sequence"/>
</dbReference>
<feature type="binding site" evidence="9">
    <location>
        <position position="288"/>
    </location>
    <ligand>
        <name>substrate</name>
    </ligand>
</feature>
<dbReference type="FunFam" id="1.20.58.480:FF:000001">
    <property type="entry name" value="Tryptophan 2,3-dioxygenase"/>
    <property type="match status" value="1"/>
</dbReference>
<keyword evidence="2 9" id="KW-0349">Heme</keyword>
<keyword evidence="14" id="KW-1185">Reference proteome</keyword>
<organism evidence="12 14">
    <name type="scientific">Brevibacterium aurantiacum</name>
    <dbReference type="NCBI Taxonomy" id="273384"/>
    <lineage>
        <taxon>Bacteria</taxon>
        <taxon>Bacillati</taxon>
        <taxon>Actinomycetota</taxon>
        <taxon>Actinomycetes</taxon>
        <taxon>Micrococcales</taxon>
        <taxon>Brevibacteriaceae</taxon>
        <taxon>Brevibacterium</taxon>
    </lineage>
</organism>
<protein>
    <recommendedName>
        <fullName evidence="9">Tryptophan 2,3-dioxygenase</fullName>
        <shortName evidence="9">TDO</shortName>
        <ecNumber evidence="9">1.13.11.11</ecNumber>
    </recommendedName>
    <alternativeName>
        <fullName evidence="9">Tryptamin 2,3-dioxygenase</fullName>
    </alternativeName>
    <alternativeName>
        <fullName evidence="9">Tryptophan oxygenase</fullName>
        <shortName evidence="9">TO</shortName>
        <shortName evidence="9">TRPO</shortName>
    </alternativeName>
    <alternativeName>
        <fullName evidence="9">Tryptophan pyrrolase</fullName>
    </alternativeName>
    <alternativeName>
        <fullName evidence="9">Tryptophanase</fullName>
    </alternativeName>
</protein>
<keyword evidence="3 9" id="KW-0479">Metal-binding</keyword>
<evidence type="ECO:0000256" key="8">
    <source>
        <dbReference type="ARBA" id="ARBA00050412"/>
    </source>
</evidence>
<dbReference type="PANTHER" id="PTHR10138:SF0">
    <property type="entry name" value="TRYPTOPHAN 2,3-DIOXYGENASE"/>
    <property type="match status" value="1"/>
</dbReference>
<dbReference type="AlphaFoldDB" id="A0A2H1HYP3"/>
<feature type="binding site" evidence="9">
    <location>
        <position position="151"/>
    </location>
    <ligand>
        <name>substrate</name>
    </ligand>
</feature>
<feature type="binding site" description="axial binding residue" evidence="9">
    <location>
        <position position="274"/>
    </location>
    <ligand>
        <name>heme</name>
        <dbReference type="ChEBI" id="CHEBI:30413"/>
    </ligand>
    <ligandPart>
        <name>Fe</name>
        <dbReference type="ChEBI" id="CHEBI:18248"/>
    </ligandPart>
</feature>
<feature type="binding site" evidence="9">
    <location>
        <position position="147"/>
    </location>
    <ligand>
        <name>substrate</name>
    </ligand>
</feature>
<proteinExistence type="inferred from homology"/>
<evidence type="ECO:0000256" key="1">
    <source>
        <dbReference type="ARBA" id="ARBA00011881"/>
    </source>
</evidence>
<keyword evidence="7 9" id="KW-0823">Tryptophan catabolism</keyword>
<comment type="subunit">
    <text evidence="1 9">Homotetramer.</text>
</comment>